<proteinExistence type="predicted"/>
<name>M1VZG9_CLAP2</name>
<reference evidence="1 2" key="1">
    <citation type="journal article" date="2013" name="PLoS Genet.">
        <title>Plant-symbiotic fungi as chemical engineers: Multi-genome analysis of the Clavicipitaceae reveals dynamics of alkaloid loci.</title>
        <authorList>
            <person name="Schardl C.L."/>
            <person name="Young C.A."/>
            <person name="Hesse U."/>
            <person name="Amyotte S.G."/>
            <person name="Andreeva K."/>
            <person name="Calie P.J."/>
            <person name="Fleetwood D.J."/>
            <person name="Haws D.C."/>
            <person name="Moore N."/>
            <person name="Oeser B."/>
            <person name="Panaccione D.G."/>
            <person name="Schweri K.K."/>
            <person name="Voisey C.R."/>
            <person name="Farman M.L."/>
            <person name="Jaromczyk J.W."/>
            <person name="Roe B.A."/>
            <person name="O'Sullivan D.M."/>
            <person name="Scott B."/>
            <person name="Tudzynski P."/>
            <person name="An Z."/>
            <person name="Arnaoudova E.G."/>
            <person name="Bullock C.T."/>
            <person name="Charlton N.D."/>
            <person name="Chen L."/>
            <person name="Cox M."/>
            <person name="Dinkins R.D."/>
            <person name="Florea S."/>
            <person name="Glenn A.E."/>
            <person name="Gordon A."/>
            <person name="Gueldener U."/>
            <person name="Harris D.R."/>
            <person name="Hollin W."/>
            <person name="Jaromczyk J."/>
            <person name="Johnson R.D."/>
            <person name="Khan A.K."/>
            <person name="Leistner E."/>
            <person name="Leuchtmann A."/>
            <person name="Li C."/>
            <person name="Liu J."/>
            <person name="Liu J."/>
            <person name="Liu M."/>
            <person name="Mace W."/>
            <person name="Machado C."/>
            <person name="Nagabhyru P."/>
            <person name="Pan J."/>
            <person name="Schmid J."/>
            <person name="Sugawara K."/>
            <person name="Steiner U."/>
            <person name="Takach J.E."/>
            <person name="Tanaka E."/>
            <person name="Webb J.S."/>
            <person name="Wilson E.V."/>
            <person name="Wiseman J.L."/>
            <person name="Yoshida R."/>
            <person name="Zeng Z."/>
        </authorList>
    </citation>
    <scope>NUCLEOTIDE SEQUENCE [LARGE SCALE GENOMIC DNA]</scope>
    <source>
        <strain evidence="1 2">20.1</strain>
    </source>
</reference>
<comment type="caution">
    <text evidence="1">The sequence shown here is derived from an EMBL/GenBank/DDBJ whole genome shotgun (WGS) entry which is preliminary data.</text>
</comment>
<evidence type="ECO:0000313" key="1">
    <source>
        <dbReference type="EMBL" id="CCE34922.1"/>
    </source>
</evidence>
<sequence>MASFFGEEASEHFLYPPVTTGWSSFPSFSDSKTDLRTLWAKFPRSPPAINIHVYGASDSSHGNVSLQERRECPL</sequence>
<dbReference type="VEuPathDB" id="FungiDB:CPUR_08861"/>
<dbReference type="EMBL" id="CAGA01000170">
    <property type="protein sequence ID" value="CCE34922.1"/>
    <property type="molecule type" value="Genomic_DNA"/>
</dbReference>
<organism evidence="1 2">
    <name type="scientific">Claviceps purpurea (strain 20.1)</name>
    <name type="common">Ergot fungus</name>
    <name type="synonym">Sphacelia segetum</name>
    <dbReference type="NCBI Taxonomy" id="1111077"/>
    <lineage>
        <taxon>Eukaryota</taxon>
        <taxon>Fungi</taxon>
        <taxon>Dikarya</taxon>
        <taxon>Ascomycota</taxon>
        <taxon>Pezizomycotina</taxon>
        <taxon>Sordariomycetes</taxon>
        <taxon>Hypocreomycetidae</taxon>
        <taxon>Hypocreales</taxon>
        <taxon>Clavicipitaceae</taxon>
        <taxon>Claviceps</taxon>
    </lineage>
</organism>
<dbReference type="Proteomes" id="UP000016801">
    <property type="component" value="Unassembled WGS sequence"/>
</dbReference>
<evidence type="ECO:0000313" key="2">
    <source>
        <dbReference type="Proteomes" id="UP000016801"/>
    </source>
</evidence>
<protein>
    <submittedName>
        <fullName evidence="1">Uncharacterized protein</fullName>
    </submittedName>
</protein>
<accession>M1VZG9</accession>
<dbReference type="HOGENOM" id="CLU_2687631_0_0_1"/>
<dbReference type="AlphaFoldDB" id="M1VZG9"/>
<gene>
    <name evidence="1" type="ORF">CPUR_08861</name>
</gene>
<keyword evidence="2" id="KW-1185">Reference proteome</keyword>